<feature type="region of interest" description="Disordered" evidence="5">
    <location>
        <begin position="1"/>
        <end position="45"/>
    </location>
</feature>
<evidence type="ECO:0000313" key="8">
    <source>
        <dbReference type="EMBL" id="MQL69886.1"/>
    </source>
</evidence>
<keyword evidence="4 6" id="KW-0472">Membrane</keyword>
<evidence type="ECO:0000256" key="2">
    <source>
        <dbReference type="ARBA" id="ARBA00022692"/>
    </source>
</evidence>
<evidence type="ECO:0000256" key="4">
    <source>
        <dbReference type="ARBA" id="ARBA00023136"/>
    </source>
</evidence>
<dbReference type="OrthoDB" id="1849707at2759"/>
<dbReference type="InterPro" id="IPR044839">
    <property type="entry name" value="NDR1-like"/>
</dbReference>
<evidence type="ECO:0000256" key="5">
    <source>
        <dbReference type="SAM" id="MobiDB-lite"/>
    </source>
</evidence>
<dbReference type="GO" id="GO:0005886">
    <property type="term" value="C:plasma membrane"/>
    <property type="evidence" value="ECO:0007669"/>
    <property type="project" value="TreeGrafter"/>
</dbReference>
<organism evidence="8 9">
    <name type="scientific">Colocasia esculenta</name>
    <name type="common">Wild taro</name>
    <name type="synonym">Arum esculentum</name>
    <dbReference type="NCBI Taxonomy" id="4460"/>
    <lineage>
        <taxon>Eukaryota</taxon>
        <taxon>Viridiplantae</taxon>
        <taxon>Streptophyta</taxon>
        <taxon>Embryophyta</taxon>
        <taxon>Tracheophyta</taxon>
        <taxon>Spermatophyta</taxon>
        <taxon>Magnoliopsida</taxon>
        <taxon>Liliopsida</taxon>
        <taxon>Araceae</taxon>
        <taxon>Aroideae</taxon>
        <taxon>Colocasieae</taxon>
        <taxon>Colocasia</taxon>
    </lineage>
</organism>
<name>A0A843TI16_COLES</name>
<feature type="transmembrane region" description="Helical" evidence="6">
    <location>
        <begin position="86"/>
        <end position="109"/>
    </location>
</feature>
<dbReference type="PANTHER" id="PTHR31234">
    <property type="entry name" value="LATE EMBRYOGENESIS ABUNDANT (LEA) HYDROXYPROLINE-RICH GLYCOPROTEIN FAMILY"/>
    <property type="match status" value="1"/>
</dbReference>
<dbReference type="AlphaFoldDB" id="A0A843TI16"/>
<keyword evidence="3 6" id="KW-1133">Transmembrane helix</keyword>
<comment type="subcellular location">
    <subcellularLocation>
        <location evidence="1">Membrane</location>
        <topology evidence="1">Single-pass membrane protein</topology>
    </subcellularLocation>
</comment>
<sequence length="269" mass="29216">MSERVHPAGGDTPKHQAAAPGSPSKELHLAPPRPDEKNQPPPGTYVIQVPKEQIFRTPTPETERRFKEYTRRGRGRTRSCCCCLCWVTGVLLVLALVLAAAAGVLYLVFRPQLPRYTVQSVSVRGVNLTADATLSPEFDVVIRAENPNKKVRIHYRGGSSVVVSHSGVDFCRGSWPSFYQGTRNVTLMRTALTGSGIRLSGAMRGDLVAGQGRGEVPLEVRARVPVRVKFGAVTTWTITAKVRCDLTVDKLAASSRVVSASCGVKVKLL</sequence>
<keyword evidence="9" id="KW-1185">Reference proteome</keyword>
<dbReference type="InterPro" id="IPR004864">
    <property type="entry name" value="LEA_2"/>
</dbReference>
<accession>A0A843TI16</accession>
<dbReference type="PANTHER" id="PTHR31234:SF70">
    <property type="entry name" value="LATE EMBRYOGENESIS ABUNDANT PROTEIN LEA-2 SUBGROUP DOMAIN-CONTAINING PROTEIN"/>
    <property type="match status" value="1"/>
</dbReference>
<reference evidence="8" key="1">
    <citation type="submission" date="2017-07" db="EMBL/GenBank/DDBJ databases">
        <title>Taro Niue Genome Assembly and Annotation.</title>
        <authorList>
            <person name="Atibalentja N."/>
            <person name="Keating K."/>
            <person name="Fields C.J."/>
        </authorList>
    </citation>
    <scope>NUCLEOTIDE SEQUENCE</scope>
    <source>
        <strain evidence="8">Niue_2</strain>
        <tissue evidence="8">Leaf</tissue>
    </source>
</reference>
<keyword evidence="2 6" id="KW-0812">Transmembrane</keyword>
<proteinExistence type="predicted"/>
<feature type="domain" description="Late embryogenesis abundant protein LEA-2 subgroup" evidence="7">
    <location>
        <begin position="142"/>
        <end position="244"/>
    </location>
</feature>
<evidence type="ECO:0000313" key="9">
    <source>
        <dbReference type="Proteomes" id="UP000652761"/>
    </source>
</evidence>
<evidence type="ECO:0000259" key="7">
    <source>
        <dbReference type="Pfam" id="PF03168"/>
    </source>
</evidence>
<comment type="caution">
    <text evidence="8">The sequence shown here is derived from an EMBL/GenBank/DDBJ whole genome shotgun (WGS) entry which is preliminary data.</text>
</comment>
<evidence type="ECO:0000256" key="6">
    <source>
        <dbReference type="SAM" id="Phobius"/>
    </source>
</evidence>
<evidence type="ECO:0000256" key="3">
    <source>
        <dbReference type="ARBA" id="ARBA00022989"/>
    </source>
</evidence>
<protein>
    <recommendedName>
        <fullName evidence="7">Late embryogenesis abundant protein LEA-2 subgroup domain-containing protein</fullName>
    </recommendedName>
</protein>
<gene>
    <name evidence="8" type="ORF">Taro_002158</name>
</gene>
<dbReference type="Proteomes" id="UP000652761">
    <property type="component" value="Unassembled WGS sequence"/>
</dbReference>
<dbReference type="EMBL" id="NMUH01000049">
    <property type="protein sequence ID" value="MQL69886.1"/>
    <property type="molecule type" value="Genomic_DNA"/>
</dbReference>
<feature type="compositionally biased region" description="Basic and acidic residues" evidence="5">
    <location>
        <begin position="25"/>
        <end position="38"/>
    </location>
</feature>
<evidence type="ECO:0000256" key="1">
    <source>
        <dbReference type="ARBA" id="ARBA00004167"/>
    </source>
</evidence>
<dbReference type="GO" id="GO:0098542">
    <property type="term" value="P:defense response to other organism"/>
    <property type="evidence" value="ECO:0007669"/>
    <property type="project" value="InterPro"/>
</dbReference>
<dbReference type="Pfam" id="PF03168">
    <property type="entry name" value="LEA_2"/>
    <property type="match status" value="1"/>
</dbReference>